<sequence length="70" mass="7879">MNALGSGINSGSSSEDENRLECMGHEHVLNYVFEKSAFLDLQPSFVPSGDALLHHPSPYPDHFTFTEWHF</sequence>
<reference evidence="1 2" key="1">
    <citation type="submission" date="2019-06" db="EMBL/GenBank/DDBJ databases">
        <title>Genome Sequence of the Brown Rot Fungal Pathogen Monilinia laxa.</title>
        <authorList>
            <person name="De Miccolis Angelini R.M."/>
            <person name="Landi L."/>
            <person name="Abate D."/>
            <person name="Pollastro S."/>
            <person name="Romanazzi G."/>
            <person name="Faretra F."/>
        </authorList>
    </citation>
    <scope>NUCLEOTIDE SEQUENCE [LARGE SCALE GENOMIC DNA]</scope>
    <source>
        <strain evidence="1 2">Mlax316</strain>
    </source>
</reference>
<dbReference type="EMBL" id="VIGI01000004">
    <property type="protein sequence ID" value="KAB8301460.1"/>
    <property type="molecule type" value="Genomic_DNA"/>
</dbReference>
<evidence type="ECO:0000313" key="2">
    <source>
        <dbReference type="Proteomes" id="UP000326757"/>
    </source>
</evidence>
<dbReference type="AlphaFoldDB" id="A0A5N6KDD8"/>
<accession>A0A5N6KDD8</accession>
<name>A0A5N6KDD8_MONLA</name>
<keyword evidence="2" id="KW-1185">Reference proteome</keyword>
<gene>
    <name evidence="1" type="ORF">EYC80_003324</name>
</gene>
<comment type="caution">
    <text evidence="1">The sequence shown here is derived from an EMBL/GenBank/DDBJ whole genome shotgun (WGS) entry which is preliminary data.</text>
</comment>
<organism evidence="1 2">
    <name type="scientific">Monilinia laxa</name>
    <name type="common">Brown rot fungus</name>
    <name type="synonym">Sclerotinia laxa</name>
    <dbReference type="NCBI Taxonomy" id="61186"/>
    <lineage>
        <taxon>Eukaryota</taxon>
        <taxon>Fungi</taxon>
        <taxon>Dikarya</taxon>
        <taxon>Ascomycota</taxon>
        <taxon>Pezizomycotina</taxon>
        <taxon>Leotiomycetes</taxon>
        <taxon>Helotiales</taxon>
        <taxon>Sclerotiniaceae</taxon>
        <taxon>Monilinia</taxon>
    </lineage>
</organism>
<protein>
    <submittedName>
        <fullName evidence="1">Uncharacterized protein</fullName>
    </submittedName>
</protein>
<dbReference type="Proteomes" id="UP000326757">
    <property type="component" value="Unassembled WGS sequence"/>
</dbReference>
<proteinExistence type="predicted"/>
<evidence type="ECO:0000313" key="1">
    <source>
        <dbReference type="EMBL" id="KAB8301460.1"/>
    </source>
</evidence>